<evidence type="ECO:0000256" key="7">
    <source>
        <dbReference type="ARBA" id="ARBA00022692"/>
    </source>
</evidence>
<dbReference type="PANTHER" id="PTHR19271:SF16">
    <property type="entry name" value="CYTOCHROME B"/>
    <property type="match status" value="1"/>
</dbReference>
<dbReference type="Pfam" id="PF00032">
    <property type="entry name" value="Cytochrom_B_C"/>
    <property type="match status" value="1"/>
</dbReference>
<keyword evidence="8" id="KW-0479">Metal-binding</keyword>
<dbReference type="InterPro" id="IPR036150">
    <property type="entry name" value="Cyt_b/b6_C_sf"/>
</dbReference>
<dbReference type="InterPro" id="IPR058331">
    <property type="entry name" value="DUF8018"/>
</dbReference>
<dbReference type="InterPro" id="IPR016174">
    <property type="entry name" value="Di-haem_cyt_TM"/>
</dbReference>
<feature type="domain" description="Cytochrome b/b6 C-terminal region profile" evidence="22">
    <location>
        <begin position="217"/>
        <end position="387"/>
    </location>
</feature>
<sequence length="629" mass="71200">MTLRNQRFSLLKQPISSTLNQHLIDYPTPSNLSYWWGFGSLAGICLVIQIVTGVFLAMHYTPHVDLAFNSVEHVMRDVEGGWLLRYMHANGASMFLIVVHLHIFRGLYHASYSSPREFVRCLGVVIFLLMIVTAFTGYVLPWGQMSFWGATVITSLASAIPVVGDTIVTWLWGGFSVDNATLNRFFSLHHLLPFILVGASLLHLAALHQYGSNNPLGVHSEMDKIAFYPYFYVKDLVGWVAFAIFFSIWIFYAPNVLGHPDNYIPANPMSTPPHIVPEWYFLPIHAILRSIPDKAGGVAAIAPVFICLLALPFFKSMYVRSSSFRPIHQGIFWLLLADCLLLGWIGCQPVEAPFVTIGQISPFVFFLFFAITPILGRVGKEIQNSYTDETESDVKCDAVPGRLKQLWYLFYFFWVFDIMYGGGRVGKEIQNSNAVPGRLKQLWYLFRPFSSIFIRIFISICVYFFTKEPVAYAMCDGDPIDLNLRLGLPGQVHEGGTQQMAPPQPQPPQECAYPGPSEKVIGGDSVDSIRQRFLWNNPFASPFEIQLAEWKAEDQFEVKSLIIKKMAVLDPTGDWMGRGALALENPQTSTGEDSLKNLHKILEDLNRNERKSSNFWKLQEKVFLKKRNP</sequence>
<dbReference type="FunFam" id="1.20.810.10:FF:000006">
    <property type="entry name" value="Cytochrome b"/>
    <property type="match status" value="1"/>
</dbReference>
<dbReference type="GO" id="GO:0046872">
    <property type="term" value="F:metal ion binding"/>
    <property type="evidence" value="ECO:0007669"/>
    <property type="project" value="UniProtKB-KW"/>
</dbReference>
<dbReference type="OrthoDB" id="1917301at2759"/>
<dbReference type="Pfam" id="PF26057">
    <property type="entry name" value="DUF8018"/>
    <property type="match status" value="1"/>
</dbReference>
<evidence type="ECO:0000259" key="22">
    <source>
        <dbReference type="PROSITE" id="PS51003"/>
    </source>
</evidence>
<evidence type="ECO:0000259" key="21">
    <source>
        <dbReference type="PROSITE" id="PS51002"/>
    </source>
</evidence>
<dbReference type="AlphaFoldDB" id="A0A6P8C1D4"/>
<evidence type="ECO:0000313" key="23">
    <source>
        <dbReference type="Proteomes" id="UP000515151"/>
    </source>
</evidence>
<keyword evidence="5" id="KW-0349">Heme</keyword>
<dbReference type="PROSITE" id="PS51003">
    <property type="entry name" value="CYTB_CTER"/>
    <property type="match status" value="1"/>
</dbReference>
<evidence type="ECO:0000256" key="9">
    <source>
        <dbReference type="ARBA" id="ARBA00022792"/>
    </source>
</evidence>
<dbReference type="PROSITE" id="PS51002">
    <property type="entry name" value="CYTB_NTER"/>
    <property type="match status" value="1"/>
</dbReference>
<evidence type="ECO:0000256" key="14">
    <source>
        <dbReference type="ARBA" id="ARBA00023128"/>
    </source>
</evidence>
<dbReference type="SUPFAM" id="SSF81648">
    <property type="entry name" value="a domain/subunit of cytochrome bc1 complex (Ubiquinol-cytochrome c reductase)"/>
    <property type="match status" value="1"/>
</dbReference>
<reference evidence="24" key="2">
    <citation type="submission" date="2025-08" db="UniProtKB">
        <authorList>
            <consortium name="RefSeq"/>
        </authorList>
    </citation>
    <scope>IDENTIFICATION</scope>
    <source>
        <tissue evidence="24">Leaf</tissue>
    </source>
</reference>
<feature type="transmembrane region" description="Helical" evidence="20">
    <location>
        <begin position="191"/>
        <end position="210"/>
    </location>
</feature>
<evidence type="ECO:0000256" key="19">
    <source>
        <dbReference type="ARBA" id="ARBA00032818"/>
    </source>
</evidence>
<keyword evidence="7 20" id="KW-0812">Transmembrane</keyword>
<dbReference type="InterPro" id="IPR005798">
    <property type="entry name" value="Cyt_b/b6_C"/>
</dbReference>
<proteinExistence type="predicted"/>
<dbReference type="InterPro" id="IPR027387">
    <property type="entry name" value="Cytb/b6-like_sf"/>
</dbReference>
<feature type="transmembrane region" description="Helical" evidence="20">
    <location>
        <begin position="326"/>
        <end position="346"/>
    </location>
</feature>
<evidence type="ECO:0000256" key="11">
    <source>
        <dbReference type="ARBA" id="ARBA00022989"/>
    </source>
</evidence>
<keyword evidence="14" id="KW-0496">Mitochondrion</keyword>
<dbReference type="Proteomes" id="UP000515151">
    <property type="component" value="Unplaced"/>
</dbReference>
<feature type="transmembrane region" description="Helical" evidence="20">
    <location>
        <begin position="34"/>
        <end position="61"/>
    </location>
</feature>
<organism evidence="23 24">
    <name type="scientific">Punica granatum</name>
    <name type="common">Pomegranate</name>
    <dbReference type="NCBI Taxonomy" id="22663"/>
    <lineage>
        <taxon>Eukaryota</taxon>
        <taxon>Viridiplantae</taxon>
        <taxon>Streptophyta</taxon>
        <taxon>Embryophyta</taxon>
        <taxon>Tracheophyta</taxon>
        <taxon>Spermatophyta</taxon>
        <taxon>Magnoliopsida</taxon>
        <taxon>eudicotyledons</taxon>
        <taxon>Gunneridae</taxon>
        <taxon>Pentapetalae</taxon>
        <taxon>rosids</taxon>
        <taxon>malvids</taxon>
        <taxon>Myrtales</taxon>
        <taxon>Lythraceae</taxon>
        <taxon>Punica</taxon>
    </lineage>
</organism>
<reference evidence="23" key="1">
    <citation type="journal article" date="2020" name="Plant Biotechnol. J.">
        <title>The pomegranate (Punica granatum L.) draft genome dissects genetic divergence between soft- and hard-seeded cultivars.</title>
        <authorList>
            <person name="Luo X."/>
            <person name="Li H."/>
            <person name="Wu Z."/>
            <person name="Yao W."/>
            <person name="Zhao P."/>
            <person name="Cao D."/>
            <person name="Yu H."/>
            <person name="Li K."/>
            <person name="Poudel K."/>
            <person name="Zhao D."/>
            <person name="Zhang F."/>
            <person name="Xia X."/>
            <person name="Chen L."/>
            <person name="Wang Q."/>
            <person name="Jing D."/>
            <person name="Cao S."/>
        </authorList>
    </citation>
    <scope>NUCLEOTIDE SEQUENCE [LARGE SCALE GENOMIC DNA]</scope>
    <source>
        <strain evidence="23">cv. Tunisia</strain>
    </source>
</reference>
<keyword evidence="10" id="KW-0249">Electron transport</keyword>
<keyword evidence="6" id="KW-0679">Respiratory chain</keyword>
<feature type="transmembrane region" description="Helical" evidence="20">
    <location>
        <begin position="352"/>
        <end position="375"/>
    </location>
</feature>
<keyword evidence="12" id="KW-0408">Iron</keyword>
<dbReference type="Pfam" id="PF00033">
    <property type="entry name" value="Cytochrome_B"/>
    <property type="match status" value="1"/>
</dbReference>
<evidence type="ECO:0000256" key="12">
    <source>
        <dbReference type="ARBA" id="ARBA00023004"/>
    </source>
</evidence>
<evidence type="ECO:0000256" key="13">
    <source>
        <dbReference type="ARBA" id="ARBA00023075"/>
    </source>
</evidence>
<comment type="cofactor">
    <cofactor evidence="1">
        <name>heme b</name>
        <dbReference type="ChEBI" id="CHEBI:60344"/>
    </cofactor>
</comment>
<dbReference type="CDD" id="cd00290">
    <property type="entry name" value="cytochrome_b_C"/>
    <property type="match status" value="1"/>
</dbReference>
<dbReference type="GO" id="GO:0005743">
    <property type="term" value="C:mitochondrial inner membrane"/>
    <property type="evidence" value="ECO:0007669"/>
    <property type="project" value="UniProtKB-SubCell"/>
</dbReference>
<dbReference type="PANTHER" id="PTHR19271">
    <property type="entry name" value="CYTOCHROME B"/>
    <property type="match status" value="1"/>
</dbReference>
<evidence type="ECO:0000256" key="6">
    <source>
        <dbReference type="ARBA" id="ARBA00022660"/>
    </source>
</evidence>
<dbReference type="CDD" id="cd00284">
    <property type="entry name" value="Cytochrome_b_N"/>
    <property type="match status" value="1"/>
</dbReference>
<dbReference type="GeneID" id="116190047"/>
<dbReference type="RefSeq" id="XP_031375576.1">
    <property type="nucleotide sequence ID" value="XM_031519716.1"/>
</dbReference>
<name>A0A6P8C1D4_PUNGR</name>
<feature type="transmembrane region" description="Helical" evidence="20">
    <location>
        <begin position="122"/>
        <end position="140"/>
    </location>
</feature>
<evidence type="ECO:0000256" key="2">
    <source>
        <dbReference type="ARBA" id="ARBA00004448"/>
    </source>
</evidence>
<dbReference type="GO" id="GO:0016491">
    <property type="term" value="F:oxidoreductase activity"/>
    <property type="evidence" value="ECO:0007669"/>
    <property type="project" value="UniProtKB-UniRule"/>
</dbReference>
<evidence type="ECO:0000256" key="16">
    <source>
        <dbReference type="ARBA" id="ARBA00029812"/>
    </source>
</evidence>
<keyword evidence="9" id="KW-0999">Mitochondrion inner membrane</keyword>
<dbReference type="InterPro" id="IPR048260">
    <property type="entry name" value="Cytochrome_b_C_euk/bac"/>
</dbReference>
<evidence type="ECO:0000256" key="8">
    <source>
        <dbReference type="ARBA" id="ARBA00022723"/>
    </source>
</evidence>
<dbReference type="GO" id="GO:0008121">
    <property type="term" value="F:quinol-cytochrome-c reductase activity"/>
    <property type="evidence" value="ECO:0007669"/>
    <property type="project" value="TreeGrafter"/>
</dbReference>
<evidence type="ECO:0000256" key="1">
    <source>
        <dbReference type="ARBA" id="ARBA00001970"/>
    </source>
</evidence>
<feature type="transmembrane region" description="Helical" evidence="20">
    <location>
        <begin position="295"/>
        <end position="314"/>
    </location>
</feature>
<evidence type="ECO:0000256" key="20">
    <source>
        <dbReference type="SAM" id="Phobius"/>
    </source>
</evidence>
<keyword evidence="11 20" id="KW-1133">Transmembrane helix</keyword>
<feature type="transmembrane region" description="Helical" evidence="20">
    <location>
        <begin position="231"/>
        <end position="252"/>
    </location>
</feature>
<keyword evidence="15 20" id="KW-0472">Membrane</keyword>
<accession>A0A6P8C1D4</accession>
<evidence type="ECO:0000256" key="4">
    <source>
        <dbReference type="ARBA" id="ARBA00022448"/>
    </source>
</evidence>
<keyword evidence="23" id="KW-1185">Reference proteome</keyword>
<keyword evidence="4" id="KW-0813">Transport</keyword>
<dbReference type="SUPFAM" id="SSF81342">
    <property type="entry name" value="Transmembrane di-heme cytochromes"/>
    <property type="match status" value="1"/>
</dbReference>
<evidence type="ECO:0000313" key="24">
    <source>
        <dbReference type="RefSeq" id="XP_031375576.1"/>
    </source>
</evidence>
<dbReference type="GO" id="GO:0006122">
    <property type="term" value="P:mitochondrial electron transport, ubiquinol to cytochrome c"/>
    <property type="evidence" value="ECO:0007669"/>
    <property type="project" value="TreeGrafter"/>
</dbReference>
<dbReference type="InterPro" id="IPR048259">
    <property type="entry name" value="Cytochrome_b_N_euk/bac"/>
</dbReference>
<keyword evidence="13" id="KW-0830">Ubiquinone</keyword>
<feature type="transmembrane region" description="Helical" evidence="20">
    <location>
        <begin position="443"/>
        <end position="465"/>
    </location>
</feature>
<evidence type="ECO:0000256" key="17">
    <source>
        <dbReference type="ARBA" id="ARBA00031681"/>
    </source>
</evidence>
<feature type="domain" description="Cytochrome b/b6 N-terminal region profile" evidence="21">
    <location>
        <begin position="1"/>
        <end position="216"/>
    </location>
</feature>
<dbReference type="Gene3D" id="1.20.810.10">
    <property type="entry name" value="Cytochrome Bc1 Complex, Chain C"/>
    <property type="match status" value="1"/>
</dbReference>
<feature type="transmembrane region" description="Helical" evidence="20">
    <location>
        <begin position="147"/>
        <end position="171"/>
    </location>
</feature>
<gene>
    <name evidence="24" type="primary">LOC116190047</name>
</gene>
<feature type="transmembrane region" description="Helical" evidence="20">
    <location>
        <begin position="82"/>
        <end position="102"/>
    </location>
</feature>
<evidence type="ECO:0000256" key="3">
    <source>
        <dbReference type="ARBA" id="ARBA00013531"/>
    </source>
</evidence>
<feature type="transmembrane region" description="Helical" evidence="20">
    <location>
        <begin position="406"/>
        <end position="423"/>
    </location>
</feature>
<dbReference type="InterPro" id="IPR005797">
    <property type="entry name" value="Cyt_b/b6_N"/>
</dbReference>
<evidence type="ECO:0000256" key="18">
    <source>
        <dbReference type="ARBA" id="ARBA00032600"/>
    </source>
</evidence>
<evidence type="ECO:0000256" key="5">
    <source>
        <dbReference type="ARBA" id="ARBA00022617"/>
    </source>
</evidence>
<evidence type="ECO:0000256" key="15">
    <source>
        <dbReference type="ARBA" id="ARBA00023136"/>
    </source>
</evidence>
<evidence type="ECO:0000256" key="10">
    <source>
        <dbReference type="ARBA" id="ARBA00022982"/>
    </source>
</evidence>
<protein>
    <recommendedName>
        <fullName evidence="3">Cytochrome b</fullName>
    </recommendedName>
    <alternativeName>
        <fullName evidence="17">Complex III subunit 3</fullName>
    </alternativeName>
    <alternativeName>
        <fullName evidence="18">Complex III subunit III</fullName>
    </alternativeName>
    <alternativeName>
        <fullName evidence="16">Cytochrome b-c1 complex subunit 3</fullName>
    </alternativeName>
    <alternativeName>
        <fullName evidence="19">Ubiquinol-cytochrome-c reductase complex cytochrome b subunit</fullName>
    </alternativeName>
</protein>
<comment type="subcellular location">
    <subcellularLocation>
        <location evidence="2">Mitochondrion inner membrane</location>
        <topology evidence="2">Multi-pass membrane protein</topology>
    </subcellularLocation>
</comment>